<evidence type="ECO:0000256" key="1">
    <source>
        <dbReference type="SAM" id="Phobius"/>
    </source>
</evidence>
<gene>
    <name evidence="2" type="ORF">I7I53_03795</name>
</gene>
<name>A0A8A1LPE9_AJEC8</name>
<keyword evidence="1" id="KW-0472">Membrane</keyword>
<reference evidence="2" key="1">
    <citation type="submission" date="2021-01" db="EMBL/GenBank/DDBJ databases">
        <title>Chromosome-level genome assembly of a human fungal pathogen reveals clustering of transcriptionally co-regulated genes.</title>
        <authorList>
            <person name="Voorhies M."/>
            <person name="Cohen S."/>
            <person name="Shea T.P."/>
            <person name="Petrus S."/>
            <person name="Munoz J.F."/>
            <person name="Poplawski S."/>
            <person name="Goldman W.E."/>
            <person name="Michael T."/>
            <person name="Cuomo C.A."/>
            <person name="Sil A."/>
            <person name="Beyhan S."/>
        </authorList>
    </citation>
    <scope>NUCLEOTIDE SEQUENCE</scope>
    <source>
        <strain evidence="2">H88</strain>
    </source>
</reference>
<keyword evidence="1" id="KW-1133">Transmembrane helix</keyword>
<feature type="transmembrane region" description="Helical" evidence="1">
    <location>
        <begin position="12"/>
        <end position="33"/>
    </location>
</feature>
<protein>
    <submittedName>
        <fullName evidence="2">Uncharacterized protein</fullName>
    </submittedName>
</protein>
<dbReference type="EMBL" id="CP069105">
    <property type="protein sequence ID" value="QSS55809.1"/>
    <property type="molecule type" value="Genomic_DNA"/>
</dbReference>
<sequence length="100" mass="11445">MYPFHASDYVLYFFQLLFVSPHSVSFPLLFLFLSFLPFVLIPSAPDITWCCIPSSFPTTCHSEGAAFPFQMMTNATLKHGSFMRSYAYSVPFPFVPTSFY</sequence>
<proteinExistence type="predicted"/>
<keyword evidence="1" id="KW-0812">Transmembrane</keyword>
<evidence type="ECO:0000313" key="2">
    <source>
        <dbReference type="EMBL" id="QSS55809.1"/>
    </source>
</evidence>
<evidence type="ECO:0000313" key="3">
    <source>
        <dbReference type="Proteomes" id="UP000663419"/>
    </source>
</evidence>
<dbReference type="VEuPathDB" id="FungiDB:I7I53_03795"/>
<organism evidence="2 3">
    <name type="scientific">Ajellomyces capsulatus (strain H88)</name>
    <name type="common">Darling's disease fungus</name>
    <name type="synonym">Histoplasma capsulatum</name>
    <dbReference type="NCBI Taxonomy" id="544711"/>
    <lineage>
        <taxon>Eukaryota</taxon>
        <taxon>Fungi</taxon>
        <taxon>Dikarya</taxon>
        <taxon>Ascomycota</taxon>
        <taxon>Pezizomycotina</taxon>
        <taxon>Eurotiomycetes</taxon>
        <taxon>Eurotiomycetidae</taxon>
        <taxon>Onygenales</taxon>
        <taxon>Ajellomycetaceae</taxon>
        <taxon>Histoplasma</taxon>
    </lineage>
</organism>
<accession>A0A8A1LPE9</accession>
<dbReference type="AlphaFoldDB" id="A0A8A1LPE9"/>
<dbReference type="Proteomes" id="UP000663419">
    <property type="component" value="Chromosome 4"/>
</dbReference>